<keyword evidence="2" id="KW-1185">Reference proteome</keyword>
<evidence type="ECO:0008006" key="3">
    <source>
        <dbReference type="Google" id="ProtNLM"/>
    </source>
</evidence>
<name>A0ABM7YA72_9PROT</name>
<dbReference type="Gene3D" id="2.40.50.120">
    <property type="match status" value="1"/>
</dbReference>
<dbReference type="EMBL" id="AP025637">
    <property type="protein sequence ID" value="BDG74901.1"/>
    <property type="molecule type" value="Genomic_DNA"/>
</dbReference>
<dbReference type="SUPFAM" id="SSF50242">
    <property type="entry name" value="TIMP-like"/>
    <property type="match status" value="1"/>
</dbReference>
<dbReference type="Gene3D" id="1.25.40.10">
    <property type="entry name" value="Tetratricopeptide repeat domain"/>
    <property type="match status" value="1"/>
</dbReference>
<dbReference type="InterPro" id="IPR008993">
    <property type="entry name" value="TIMP-like_OB-fold"/>
</dbReference>
<organism evidence="1 2">
    <name type="scientific">Roseomonas fluvialis</name>
    <dbReference type="NCBI Taxonomy" id="1750527"/>
    <lineage>
        <taxon>Bacteria</taxon>
        <taxon>Pseudomonadati</taxon>
        <taxon>Pseudomonadota</taxon>
        <taxon>Alphaproteobacteria</taxon>
        <taxon>Acetobacterales</taxon>
        <taxon>Roseomonadaceae</taxon>
        <taxon>Roseomonas</taxon>
    </lineage>
</organism>
<proteinExistence type="predicted"/>
<dbReference type="RefSeq" id="WP_244457006.1">
    <property type="nucleotide sequence ID" value="NZ_AP025637.1"/>
</dbReference>
<gene>
    <name evidence="1" type="ORF">Rmf_48300</name>
</gene>
<evidence type="ECO:0000313" key="2">
    <source>
        <dbReference type="Proteomes" id="UP000831327"/>
    </source>
</evidence>
<dbReference type="SUPFAM" id="SSF141571">
    <property type="entry name" value="Pentapeptide repeat-like"/>
    <property type="match status" value="1"/>
</dbReference>
<dbReference type="Gene3D" id="2.160.20.80">
    <property type="entry name" value="E3 ubiquitin-protein ligase SopA"/>
    <property type="match status" value="1"/>
</dbReference>
<reference evidence="1 2" key="1">
    <citation type="journal article" date="2016" name="Microbes Environ.">
        <title>Phylogenetically diverse aerobic anoxygenic phototrophic bacteria isolated from epilithic biofilms in Tama river, Japan.</title>
        <authorList>
            <person name="Hirose S."/>
            <person name="Matsuura K."/>
            <person name="Haruta S."/>
        </authorList>
    </citation>
    <scope>NUCLEOTIDE SEQUENCE [LARGE SCALE GENOMIC DNA]</scope>
    <source>
        <strain evidence="1 2">S08</strain>
    </source>
</reference>
<dbReference type="InterPro" id="IPR011990">
    <property type="entry name" value="TPR-like_helical_dom_sf"/>
</dbReference>
<evidence type="ECO:0000313" key="1">
    <source>
        <dbReference type="EMBL" id="BDG74901.1"/>
    </source>
</evidence>
<dbReference type="InterPro" id="IPR001646">
    <property type="entry name" value="5peptide_repeat"/>
</dbReference>
<dbReference type="SUPFAM" id="SSF48452">
    <property type="entry name" value="TPR-like"/>
    <property type="match status" value="1"/>
</dbReference>
<dbReference type="PANTHER" id="PTHR14136">
    <property type="entry name" value="BTB_POZ DOMAIN-CONTAINING PROTEIN KCTD9"/>
    <property type="match status" value="1"/>
</dbReference>
<dbReference type="InterPro" id="IPR051082">
    <property type="entry name" value="Pentapeptide-BTB/POZ_domain"/>
</dbReference>
<sequence length="432" mass="47226">MWDDVRFATRRPTLSVLIALTVIVFASWSPGAWACSCAPAGAAEFAFYRAPVAFRGRVASVENLEQRAEPRQLATVDVIETWKGDASGQVAIHAGGPNGLCGVPLRTGEVHVFLLHPDPTGRLSTNICSLYDGRSVAPMLAGFSRDLEAADAAIQAAPGALAPLLTRARLLRYWRLHDRALAAYRDVTTRTPDLAEPYAGMARVLAAQGRGAEGAAVIEEARARLGDRPELMAVARIARINAGDLADLATVDFRDADLTDVDFAGRDLREANFSGAFLTRVRFNGSDLRGARFDRTRFAGAYMERADLQDSIFMASIGFPEIRGADLRRARMERVGFPPRQSLGDANLEGATILESRLVAPFIDGSRLAGAHLISLRITYAFIVNPRFESTEFQDVTFTDALVYRMDTRNMDRAPLTLDDLRGARLTNVRIE</sequence>
<dbReference type="PANTHER" id="PTHR14136:SF17">
    <property type="entry name" value="BTB_POZ DOMAIN-CONTAINING PROTEIN KCTD9"/>
    <property type="match status" value="1"/>
</dbReference>
<dbReference type="Proteomes" id="UP000831327">
    <property type="component" value="Chromosome"/>
</dbReference>
<protein>
    <recommendedName>
        <fullName evidence="3">Pentapeptide repeat-containing protein</fullName>
    </recommendedName>
</protein>
<accession>A0ABM7YA72</accession>
<dbReference type="Pfam" id="PF00805">
    <property type="entry name" value="Pentapeptide"/>
    <property type="match status" value="1"/>
</dbReference>